<organism evidence="2 3">
    <name type="scientific">Sphingobium subterraneum</name>
    <dbReference type="NCBI Taxonomy" id="627688"/>
    <lineage>
        <taxon>Bacteria</taxon>
        <taxon>Pseudomonadati</taxon>
        <taxon>Pseudomonadota</taxon>
        <taxon>Alphaproteobacteria</taxon>
        <taxon>Sphingomonadales</taxon>
        <taxon>Sphingomonadaceae</taxon>
        <taxon>Sphingobium</taxon>
    </lineage>
</organism>
<evidence type="ECO:0000313" key="2">
    <source>
        <dbReference type="EMBL" id="MBB6125551.1"/>
    </source>
</evidence>
<proteinExistence type="predicted"/>
<name>A0A841JBR2_9SPHN</name>
<evidence type="ECO:0000256" key="1">
    <source>
        <dbReference type="SAM" id="MobiDB-lite"/>
    </source>
</evidence>
<dbReference type="RefSeq" id="WP_156842021.1">
    <property type="nucleotide sequence ID" value="NZ_JACIJP010000008.1"/>
</dbReference>
<accession>A0A841JBR2</accession>
<evidence type="ECO:0000313" key="3">
    <source>
        <dbReference type="Proteomes" id="UP000552700"/>
    </source>
</evidence>
<dbReference type="EMBL" id="JACIJP010000008">
    <property type="protein sequence ID" value="MBB6125551.1"/>
    <property type="molecule type" value="Genomic_DNA"/>
</dbReference>
<gene>
    <name evidence="2" type="ORF">FHS92_003315</name>
</gene>
<dbReference type="AlphaFoldDB" id="A0A841JBR2"/>
<sequence length="100" mass="10464">MATITIRAARDSFTKLLARARDGSVQLVGKDKGEQTVILSVAALANVIKAAAGGISAGEFLAATQFQPSRGKLVHVESDDDSSQEFTVRSGEASWQQASA</sequence>
<dbReference type="Proteomes" id="UP000552700">
    <property type="component" value="Unassembled WGS sequence"/>
</dbReference>
<reference evidence="2 3" key="1">
    <citation type="submission" date="2020-08" db="EMBL/GenBank/DDBJ databases">
        <title>Genomic Encyclopedia of Type Strains, Phase IV (KMG-IV): sequencing the most valuable type-strain genomes for metagenomic binning, comparative biology and taxonomic classification.</title>
        <authorList>
            <person name="Goeker M."/>
        </authorList>
    </citation>
    <scope>NUCLEOTIDE SEQUENCE [LARGE SCALE GENOMIC DNA]</scope>
    <source>
        <strain evidence="2 3">DSM 102255</strain>
    </source>
</reference>
<dbReference type="Gene3D" id="3.40.1620.10">
    <property type="entry name" value="YefM-like domain"/>
    <property type="match status" value="1"/>
</dbReference>
<keyword evidence="2" id="KW-0238">DNA-binding</keyword>
<dbReference type="GO" id="GO:0003677">
    <property type="term" value="F:DNA binding"/>
    <property type="evidence" value="ECO:0007669"/>
    <property type="project" value="UniProtKB-KW"/>
</dbReference>
<protein>
    <submittedName>
        <fullName evidence="2">Antitoxin (DNA-binding transcriptional repressor) of toxin-antitoxin stability system</fullName>
    </submittedName>
</protein>
<feature type="region of interest" description="Disordered" evidence="1">
    <location>
        <begin position="76"/>
        <end position="100"/>
    </location>
</feature>
<keyword evidence="3" id="KW-1185">Reference proteome</keyword>
<comment type="caution">
    <text evidence="2">The sequence shown here is derived from an EMBL/GenBank/DDBJ whole genome shotgun (WGS) entry which is preliminary data.</text>
</comment>